<proteinExistence type="predicted"/>
<accession>A0ACB1KEE9</accession>
<dbReference type="Proteomes" id="UP001162501">
    <property type="component" value="Unassembled WGS sequence"/>
</dbReference>
<organism evidence="1 2">
    <name type="scientific">Rangifer tarandus platyrhynchus</name>
    <name type="common">Svalbard reindeer</name>
    <dbReference type="NCBI Taxonomy" id="3082113"/>
    <lineage>
        <taxon>Eukaryota</taxon>
        <taxon>Metazoa</taxon>
        <taxon>Chordata</taxon>
        <taxon>Craniata</taxon>
        <taxon>Vertebrata</taxon>
        <taxon>Euteleostomi</taxon>
        <taxon>Mammalia</taxon>
        <taxon>Eutheria</taxon>
        <taxon>Laurasiatheria</taxon>
        <taxon>Artiodactyla</taxon>
        <taxon>Ruminantia</taxon>
        <taxon>Pecora</taxon>
        <taxon>Cervidae</taxon>
        <taxon>Odocoileinae</taxon>
        <taxon>Rangifer</taxon>
    </lineage>
</organism>
<feature type="non-terminal residue" evidence="1">
    <location>
        <position position="89"/>
    </location>
</feature>
<sequence length="89" mass="9659">MHAELVPVRRAVLDALVCFLRSNGCYLRATSRAKQASGTVLAKAQKPRENSSPGLSAACESLYSTRIRRALVAMCEDPALRGEGWIAQL</sequence>
<evidence type="ECO:0000313" key="2">
    <source>
        <dbReference type="Proteomes" id="UP001162501"/>
    </source>
</evidence>
<gene>
    <name evidence="1" type="ORF">MRATA1EN22A_LOCUS28966</name>
</gene>
<reference evidence="1" key="1">
    <citation type="submission" date="2025-03" db="EMBL/GenBank/DDBJ databases">
        <authorList>
            <consortium name="ELIXIR-Norway"/>
            <consortium name="Elixir Norway"/>
        </authorList>
    </citation>
    <scope>NUCLEOTIDE SEQUENCE</scope>
</reference>
<dbReference type="EMBL" id="CATOBB020000364">
    <property type="protein sequence ID" value="CAM9140714.1"/>
    <property type="molecule type" value="Genomic_DNA"/>
</dbReference>
<comment type="caution">
    <text evidence="1">The sequence shown here is derived from an EMBL/GenBank/DDBJ whole genome shotgun (WGS) entry which is preliminary data.</text>
</comment>
<name>A0ACB1KEE9_RANTA</name>
<protein>
    <submittedName>
        <fullName evidence="1">Uncharacterized protein</fullName>
    </submittedName>
</protein>
<evidence type="ECO:0000313" key="1">
    <source>
        <dbReference type="EMBL" id="CAM9140714.1"/>
    </source>
</evidence>